<dbReference type="PRINTS" id="PR00755">
    <property type="entry name" value="AFLATOXINBRP"/>
</dbReference>
<proteinExistence type="predicted"/>
<reference evidence="8 9" key="1">
    <citation type="submission" date="2023-04" db="EMBL/GenBank/DDBJ databases">
        <title>Genome of Basidiobolus ranarum AG-B5.</title>
        <authorList>
            <person name="Stajich J.E."/>
            <person name="Carter-House D."/>
            <person name="Gryganskyi A."/>
        </authorList>
    </citation>
    <scope>NUCLEOTIDE SEQUENCE [LARGE SCALE GENOMIC DNA]</scope>
    <source>
        <strain evidence="8 9">AG-B5</strain>
    </source>
</reference>
<evidence type="ECO:0000256" key="6">
    <source>
        <dbReference type="SAM" id="MobiDB-lite"/>
    </source>
</evidence>
<dbReference type="InterPro" id="IPR001138">
    <property type="entry name" value="Zn2Cys6_DnaBD"/>
</dbReference>
<feature type="region of interest" description="Disordered" evidence="6">
    <location>
        <begin position="1"/>
        <end position="21"/>
    </location>
</feature>
<evidence type="ECO:0000256" key="2">
    <source>
        <dbReference type="ARBA" id="ARBA00022723"/>
    </source>
</evidence>
<dbReference type="Gene3D" id="4.10.240.10">
    <property type="entry name" value="Zn(2)-C6 fungal-type DNA-binding domain"/>
    <property type="match status" value="1"/>
</dbReference>
<dbReference type="Pfam" id="PF00172">
    <property type="entry name" value="Zn_clus"/>
    <property type="match status" value="1"/>
</dbReference>
<accession>A0ABR2VQM1</accession>
<evidence type="ECO:0000256" key="4">
    <source>
        <dbReference type="ARBA" id="ARBA00023163"/>
    </source>
</evidence>
<evidence type="ECO:0000256" key="5">
    <source>
        <dbReference type="ARBA" id="ARBA00023242"/>
    </source>
</evidence>
<dbReference type="PROSITE" id="PS00463">
    <property type="entry name" value="ZN2_CY6_FUNGAL_1"/>
    <property type="match status" value="1"/>
</dbReference>
<keyword evidence="9" id="KW-1185">Reference proteome</keyword>
<dbReference type="CDD" id="cd00067">
    <property type="entry name" value="GAL4"/>
    <property type="match status" value="1"/>
</dbReference>
<dbReference type="Proteomes" id="UP001479436">
    <property type="component" value="Unassembled WGS sequence"/>
</dbReference>
<name>A0ABR2VQM1_9FUNG</name>
<dbReference type="EMBL" id="JASJQH010008451">
    <property type="protein sequence ID" value="KAK9692595.1"/>
    <property type="molecule type" value="Genomic_DNA"/>
</dbReference>
<dbReference type="PANTHER" id="PTHR47338">
    <property type="entry name" value="ZN(II)2CYS6 TRANSCRIPTION FACTOR (EUROFUNG)-RELATED"/>
    <property type="match status" value="1"/>
</dbReference>
<keyword evidence="4" id="KW-0804">Transcription</keyword>
<keyword evidence="3" id="KW-0805">Transcription regulation</keyword>
<keyword evidence="2" id="KW-0479">Metal-binding</keyword>
<dbReference type="SUPFAM" id="SSF57701">
    <property type="entry name" value="Zn2/Cys6 DNA-binding domain"/>
    <property type="match status" value="1"/>
</dbReference>
<gene>
    <name evidence="8" type="ORF">K7432_014259</name>
</gene>
<comment type="caution">
    <text evidence="8">The sequence shown here is derived from an EMBL/GenBank/DDBJ whole genome shotgun (WGS) entry which is preliminary data.</text>
</comment>
<evidence type="ECO:0000256" key="3">
    <source>
        <dbReference type="ARBA" id="ARBA00023015"/>
    </source>
</evidence>
<evidence type="ECO:0000259" key="7">
    <source>
        <dbReference type="PROSITE" id="PS50048"/>
    </source>
</evidence>
<evidence type="ECO:0000313" key="9">
    <source>
        <dbReference type="Proteomes" id="UP001479436"/>
    </source>
</evidence>
<comment type="subcellular location">
    <subcellularLocation>
        <location evidence="1">Nucleus</location>
    </subcellularLocation>
</comment>
<protein>
    <recommendedName>
        <fullName evidence="7">Zn(2)-C6 fungal-type domain-containing protein</fullName>
    </recommendedName>
</protein>
<dbReference type="InterPro" id="IPR050815">
    <property type="entry name" value="TF_fung"/>
</dbReference>
<evidence type="ECO:0000256" key="1">
    <source>
        <dbReference type="ARBA" id="ARBA00004123"/>
    </source>
</evidence>
<keyword evidence="5" id="KW-0539">Nucleus</keyword>
<dbReference type="SMART" id="SM00066">
    <property type="entry name" value="GAL4"/>
    <property type="match status" value="1"/>
</dbReference>
<dbReference type="PRINTS" id="PR00054">
    <property type="entry name" value="FUNGALZNCYS"/>
</dbReference>
<dbReference type="InterPro" id="IPR036864">
    <property type="entry name" value="Zn2-C6_fun-type_DNA-bd_sf"/>
</dbReference>
<dbReference type="InterPro" id="IPR020448">
    <property type="entry name" value="Maltose_ferment_reg_DNA-bd"/>
</dbReference>
<organism evidence="8 9">
    <name type="scientific">Basidiobolus ranarum</name>
    <dbReference type="NCBI Taxonomy" id="34480"/>
    <lineage>
        <taxon>Eukaryota</taxon>
        <taxon>Fungi</taxon>
        <taxon>Fungi incertae sedis</taxon>
        <taxon>Zoopagomycota</taxon>
        <taxon>Entomophthoromycotina</taxon>
        <taxon>Basidiobolomycetes</taxon>
        <taxon>Basidiobolales</taxon>
        <taxon>Basidiobolaceae</taxon>
        <taxon>Basidiobolus</taxon>
    </lineage>
</organism>
<dbReference type="PROSITE" id="PS50048">
    <property type="entry name" value="ZN2_CY6_FUNGAL_2"/>
    <property type="match status" value="1"/>
</dbReference>
<sequence>MNTNNPSEPPDPSKPTKRKRLTQACDTCRKKKVKCDGNRPSCSNCIRLKVPCTYLPSLKKRGPRQGQNDKVETTFNKAPDYLRSVASTENVAFASPSQMSGSIQPVGLRPVARANTMSSFMGEQKLRIGSISL</sequence>
<dbReference type="PANTHER" id="PTHR47338:SF5">
    <property type="entry name" value="ZN(II)2CYS6 TRANSCRIPTION FACTOR (EUROFUNG)"/>
    <property type="match status" value="1"/>
</dbReference>
<evidence type="ECO:0000313" key="8">
    <source>
        <dbReference type="EMBL" id="KAK9692595.1"/>
    </source>
</evidence>
<feature type="domain" description="Zn(2)-C6 fungal-type" evidence="7">
    <location>
        <begin position="24"/>
        <end position="54"/>
    </location>
</feature>